<gene>
    <name evidence="1" type="primary">AVEN_61563_1</name>
    <name evidence="1" type="ORF">TNCT_90991</name>
</gene>
<reference evidence="1" key="1">
    <citation type="submission" date="2020-07" db="EMBL/GenBank/DDBJ databases">
        <title>Multicomponent nature underlies the extraordinary mechanical properties of spider dragline silk.</title>
        <authorList>
            <person name="Kono N."/>
            <person name="Nakamura H."/>
            <person name="Mori M."/>
            <person name="Yoshida Y."/>
            <person name="Ohtoshi R."/>
            <person name="Malay A.D."/>
            <person name="Moran D.A.P."/>
            <person name="Tomita M."/>
            <person name="Numata K."/>
            <person name="Arakawa K."/>
        </authorList>
    </citation>
    <scope>NUCLEOTIDE SEQUENCE</scope>
</reference>
<evidence type="ECO:0000313" key="1">
    <source>
        <dbReference type="EMBL" id="GFQ85209.1"/>
    </source>
</evidence>
<name>A0A8X6HES7_TRICU</name>
<organism evidence="1 2">
    <name type="scientific">Trichonephila clavata</name>
    <name type="common">Joro spider</name>
    <name type="synonym">Nephila clavata</name>
    <dbReference type="NCBI Taxonomy" id="2740835"/>
    <lineage>
        <taxon>Eukaryota</taxon>
        <taxon>Metazoa</taxon>
        <taxon>Ecdysozoa</taxon>
        <taxon>Arthropoda</taxon>
        <taxon>Chelicerata</taxon>
        <taxon>Arachnida</taxon>
        <taxon>Araneae</taxon>
        <taxon>Araneomorphae</taxon>
        <taxon>Entelegynae</taxon>
        <taxon>Araneoidea</taxon>
        <taxon>Nephilidae</taxon>
        <taxon>Trichonephila</taxon>
    </lineage>
</organism>
<dbReference type="Proteomes" id="UP000887116">
    <property type="component" value="Unassembled WGS sequence"/>
</dbReference>
<protein>
    <recommendedName>
        <fullName evidence="3">Transposase</fullName>
    </recommendedName>
</protein>
<sequence length="130" mass="14501">MRDLGTILWSDASHLYLDGAVNSQICGTWGASALIYNILHHQLLHSDYVTAWCGFIAEFIHGPFFLFETLTPRGSKKCSITSACYSELLQQQVIPALQEIQCLKTTIFMHDGAAPHNGHQVKALLSAIWR</sequence>
<proteinExistence type="predicted"/>
<keyword evidence="2" id="KW-1185">Reference proteome</keyword>
<dbReference type="GO" id="GO:0003676">
    <property type="term" value="F:nucleic acid binding"/>
    <property type="evidence" value="ECO:0007669"/>
    <property type="project" value="InterPro"/>
</dbReference>
<dbReference type="InterPro" id="IPR036397">
    <property type="entry name" value="RNaseH_sf"/>
</dbReference>
<accession>A0A8X6HES7</accession>
<dbReference type="AlphaFoldDB" id="A0A8X6HES7"/>
<evidence type="ECO:0008006" key="3">
    <source>
        <dbReference type="Google" id="ProtNLM"/>
    </source>
</evidence>
<dbReference type="EMBL" id="BMAO01022880">
    <property type="protein sequence ID" value="GFQ85209.1"/>
    <property type="molecule type" value="Genomic_DNA"/>
</dbReference>
<evidence type="ECO:0000313" key="2">
    <source>
        <dbReference type="Proteomes" id="UP000887116"/>
    </source>
</evidence>
<dbReference type="Gene3D" id="3.30.420.10">
    <property type="entry name" value="Ribonuclease H-like superfamily/Ribonuclease H"/>
    <property type="match status" value="1"/>
</dbReference>
<comment type="caution">
    <text evidence="1">The sequence shown here is derived from an EMBL/GenBank/DDBJ whole genome shotgun (WGS) entry which is preliminary data.</text>
</comment>
<dbReference type="OrthoDB" id="6752614at2759"/>